<reference evidence="2 3" key="1">
    <citation type="journal article" date="2007" name="Science">
        <title>Sea anemone genome reveals ancestral eumetazoan gene repertoire and genomic organization.</title>
        <authorList>
            <person name="Putnam N.H."/>
            <person name="Srivastava M."/>
            <person name="Hellsten U."/>
            <person name="Dirks B."/>
            <person name="Chapman J."/>
            <person name="Salamov A."/>
            <person name="Terry A."/>
            <person name="Shapiro H."/>
            <person name="Lindquist E."/>
            <person name="Kapitonov V.V."/>
            <person name="Jurka J."/>
            <person name="Genikhovich G."/>
            <person name="Grigoriev I.V."/>
            <person name="Lucas S.M."/>
            <person name="Steele R.E."/>
            <person name="Finnerty J.R."/>
            <person name="Technau U."/>
            <person name="Martindale M.Q."/>
            <person name="Rokhsar D.S."/>
        </authorList>
    </citation>
    <scope>NUCLEOTIDE SEQUENCE [LARGE SCALE GENOMIC DNA]</scope>
    <source>
        <strain evidence="3">CH2 X CH6</strain>
    </source>
</reference>
<keyword evidence="3" id="KW-1185">Reference proteome</keyword>
<evidence type="ECO:0000313" key="2">
    <source>
        <dbReference type="EMBL" id="EDO46096.1"/>
    </source>
</evidence>
<sequence length="275" mass="31580">MEKKKGAFGDRLIHILQPRHRDRQRPGSISTRPCNRVKTMKPDARLLHRLGPVDQVSYYTSHDMSAQARFGKFLPSTGSRLKQAGREGRVQTVDLATNHSSEDVLSILKSKFSALRIELSCQRAAMHVHFRTKKREHVTKANDSYDATLNRQRKRSRLNTKTTLRKKTLRESSSINEERKGKYFEIMSVGYMSSEHTGSDGENEGSDEEAPKLLYKHKLLWRSEEADSLMAYLEKKIRKGRGQRSTNMMFRRKDGANSKRTAPIGAPDWAVKHQL</sequence>
<protein>
    <submittedName>
        <fullName evidence="2">Uncharacterized protein</fullName>
    </submittedName>
</protein>
<dbReference type="InParanoid" id="A7RR31"/>
<dbReference type="EMBL" id="DS469530">
    <property type="protein sequence ID" value="EDO46096.1"/>
    <property type="molecule type" value="Genomic_DNA"/>
</dbReference>
<dbReference type="AlphaFoldDB" id="A7RR31"/>
<dbReference type="Proteomes" id="UP000001593">
    <property type="component" value="Unassembled WGS sequence"/>
</dbReference>
<evidence type="ECO:0000256" key="1">
    <source>
        <dbReference type="SAM" id="MobiDB-lite"/>
    </source>
</evidence>
<proteinExistence type="predicted"/>
<name>A7RR31_NEMVE</name>
<accession>A7RR31</accession>
<dbReference type="eggNOG" id="ENOG502SZUM">
    <property type="taxonomic scope" value="Eukaryota"/>
</dbReference>
<evidence type="ECO:0000313" key="3">
    <source>
        <dbReference type="Proteomes" id="UP000001593"/>
    </source>
</evidence>
<feature type="region of interest" description="Disordered" evidence="1">
    <location>
        <begin position="253"/>
        <end position="275"/>
    </location>
</feature>
<organism evidence="2 3">
    <name type="scientific">Nematostella vectensis</name>
    <name type="common">Starlet sea anemone</name>
    <dbReference type="NCBI Taxonomy" id="45351"/>
    <lineage>
        <taxon>Eukaryota</taxon>
        <taxon>Metazoa</taxon>
        <taxon>Cnidaria</taxon>
        <taxon>Anthozoa</taxon>
        <taxon>Hexacorallia</taxon>
        <taxon>Actiniaria</taxon>
        <taxon>Edwardsiidae</taxon>
        <taxon>Nematostella</taxon>
    </lineage>
</organism>
<gene>
    <name evidence="2" type="ORF">NEMVEDRAFT_v1g240078</name>
</gene>
<dbReference type="HOGENOM" id="CLU_1013011_0_0_1"/>